<dbReference type="InterPro" id="IPR006119">
    <property type="entry name" value="Resolv_N"/>
</dbReference>
<dbReference type="Pfam" id="PF00239">
    <property type="entry name" value="Resolvase"/>
    <property type="match status" value="1"/>
</dbReference>
<dbReference type="GO" id="GO:0000150">
    <property type="term" value="F:DNA strand exchange activity"/>
    <property type="evidence" value="ECO:0007669"/>
    <property type="project" value="InterPro"/>
</dbReference>
<dbReference type="Proteomes" id="UP000824208">
    <property type="component" value="Unassembled WGS sequence"/>
</dbReference>
<feature type="domain" description="Resolvase/invertase-type recombinase catalytic" evidence="1">
    <location>
        <begin position="12"/>
        <end position="160"/>
    </location>
</feature>
<gene>
    <name evidence="3" type="ORF">H9714_03065</name>
</gene>
<evidence type="ECO:0000259" key="1">
    <source>
        <dbReference type="PROSITE" id="PS51736"/>
    </source>
</evidence>
<feature type="domain" description="Recombinase" evidence="2">
    <location>
        <begin position="167"/>
        <end position="293"/>
    </location>
</feature>
<dbReference type="Gene3D" id="3.90.1750.20">
    <property type="entry name" value="Putative Large Serine Recombinase, Chain B, Domain 2"/>
    <property type="match status" value="1"/>
</dbReference>
<dbReference type="Gene3D" id="3.40.50.1390">
    <property type="entry name" value="Resolvase, N-terminal catalytic domain"/>
    <property type="match status" value="1"/>
</dbReference>
<proteinExistence type="predicted"/>
<dbReference type="PROSITE" id="PS51736">
    <property type="entry name" value="RECOMBINASES_3"/>
    <property type="match status" value="1"/>
</dbReference>
<dbReference type="CDD" id="cd00338">
    <property type="entry name" value="Ser_Recombinase"/>
    <property type="match status" value="1"/>
</dbReference>
<dbReference type="InterPro" id="IPR036162">
    <property type="entry name" value="Resolvase-like_N_sf"/>
</dbReference>
<evidence type="ECO:0000313" key="3">
    <source>
        <dbReference type="EMBL" id="HJB56510.1"/>
    </source>
</evidence>
<dbReference type="PANTHER" id="PTHR30461:SF23">
    <property type="entry name" value="DNA RECOMBINASE-RELATED"/>
    <property type="match status" value="1"/>
</dbReference>
<dbReference type="GO" id="GO:0003677">
    <property type="term" value="F:DNA binding"/>
    <property type="evidence" value="ECO:0007669"/>
    <property type="project" value="InterPro"/>
</dbReference>
<dbReference type="InterPro" id="IPR011109">
    <property type="entry name" value="DNA_bind_recombinase_dom"/>
</dbReference>
<reference evidence="3" key="2">
    <citation type="submission" date="2021-04" db="EMBL/GenBank/DDBJ databases">
        <authorList>
            <person name="Gilroy R."/>
        </authorList>
    </citation>
    <scope>NUCLEOTIDE SEQUENCE</scope>
    <source>
        <strain evidence="3">CHK189-11263</strain>
    </source>
</reference>
<dbReference type="SUPFAM" id="SSF53041">
    <property type="entry name" value="Resolvase-like"/>
    <property type="match status" value="1"/>
</dbReference>
<dbReference type="PANTHER" id="PTHR30461">
    <property type="entry name" value="DNA-INVERTASE FROM LAMBDOID PROPHAGE"/>
    <property type="match status" value="1"/>
</dbReference>
<evidence type="ECO:0000313" key="4">
    <source>
        <dbReference type="Proteomes" id="UP000824208"/>
    </source>
</evidence>
<dbReference type="PROSITE" id="PS51737">
    <property type="entry name" value="RECOMBINASE_DNA_BIND"/>
    <property type="match status" value="1"/>
</dbReference>
<dbReference type="InterPro" id="IPR038109">
    <property type="entry name" value="DNA_bind_recomb_sf"/>
</dbReference>
<protein>
    <submittedName>
        <fullName evidence="3">Recombinase family protein</fullName>
    </submittedName>
</protein>
<dbReference type="InterPro" id="IPR050639">
    <property type="entry name" value="SSR_resolvase"/>
</dbReference>
<sequence length="298" mass="34033">MRTPNPSGGVLNVAAYCRVSTDKEDQANSFESQRRYFGDYIRAAPGWALCRIYADEGVTGTSTRKRRAFRQMMEDARRGKFQLLLTKEVSRFSRNILDTIAYTRELRELGVGVRFLSDGIDTRDPDAELRLSILGSIAQEESRRTSSRVKWGQQRRMEQGVVFGRSLLGYRVKNGGMTVNPQEAEIVRRIFTACALEDKSAGIIARELEAAGVRTSRGSPRWTASHVVKILRNEKYMGDLVQKKSITPDYLTHAKKYNHGEEELVVLRDHHEPIVERALWSAAQEALTRRARRKRRDD</sequence>
<dbReference type="AlphaFoldDB" id="A0A9D2MAB4"/>
<comment type="caution">
    <text evidence="3">The sequence shown here is derived from an EMBL/GenBank/DDBJ whole genome shotgun (WGS) entry which is preliminary data.</text>
</comment>
<dbReference type="EMBL" id="DWYC01000035">
    <property type="protein sequence ID" value="HJB56510.1"/>
    <property type="molecule type" value="Genomic_DNA"/>
</dbReference>
<dbReference type="SMART" id="SM00857">
    <property type="entry name" value="Resolvase"/>
    <property type="match status" value="1"/>
</dbReference>
<evidence type="ECO:0000259" key="2">
    <source>
        <dbReference type="PROSITE" id="PS51737"/>
    </source>
</evidence>
<reference evidence="3" key="1">
    <citation type="journal article" date="2021" name="PeerJ">
        <title>Extensive microbial diversity within the chicken gut microbiome revealed by metagenomics and culture.</title>
        <authorList>
            <person name="Gilroy R."/>
            <person name="Ravi A."/>
            <person name="Getino M."/>
            <person name="Pursley I."/>
            <person name="Horton D.L."/>
            <person name="Alikhan N.F."/>
            <person name="Baker D."/>
            <person name="Gharbi K."/>
            <person name="Hall N."/>
            <person name="Watson M."/>
            <person name="Adriaenssens E.M."/>
            <person name="Foster-Nyarko E."/>
            <person name="Jarju S."/>
            <person name="Secka A."/>
            <person name="Antonio M."/>
            <person name="Oren A."/>
            <person name="Chaudhuri R.R."/>
            <person name="La Ragione R."/>
            <person name="Hildebrand F."/>
            <person name="Pallen M.J."/>
        </authorList>
    </citation>
    <scope>NUCLEOTIDE SEQUENCE</scope>
    <source>
        <strain evidence="3">CHK189-11263</strain>
    </source>
</reference>
<accession>A0A9D2MAB4</accession>
<dbReference type="Pfam" id="PF07508">
    <property type="entry name" value="Recombinase"/>
    <property type="match status" value="1"/>
</dbReference>
<organism evidence="3 4">
    <name type="scientific">Candidatus Flavonifractor intestinipullorum</name>
    <dbReference type="NCBI Taxonomy" id="2838587"/>
    <lineage>
        <taxon>Bacteria</taxon>
        <taxon>Bacillati</taxon>
        <taxon>Bacillota</taxon>
        <taxon>Clostridia</taxon>
        <taxon>Eubacteriales</taxon>
        <taxon>Oscillospiraceae</taxon>
        <taxon>Flavonifractor</taxon>
    </lineage>
</organism>
<name>A0A9D2MAB4_9FIRM</name>